<dbReference type="Pfam" id="PF06398">
    <property type="entry name" value="Pex24p"/>
    <property type="match status" value="1"/>
</dbReference>
<feature type="compositionally biased region" description="Basic and acidic residues" evidence="6">
    <location>
        <begin position="1"/>
        <end position="10"/>
    </location>
</feature>
<name>A0AA35JHS7_SACUV</name>
<keyword evidence="2 7" id="KW-0812">Transmembrane</keyword>
<feature type="region of interest" description="Disordered" evidence="6">
    <location>
        <begin position="410"/>
        <end position="434"/>
    </location>
</feature>
<dbReference type="InterPro" id="IPR006614">
    <property type="entry name" value="Peroxin/Ferlin"/>
</dbReference>
<dbReference type="GO" id="GO:0007031">
    <property type="term" value="P:peroxisome organization"/>
    <property type="evidence" value="ECO:0007669"/>
    <property type="project" value="UniProtKB-ARBA"/>
</dbReference>
<accession>A0AA35JHS7</accession>
<keyword evidence="5" id="KW-0576">Peroxisome</keyword>
<dbReference type="InterPro" id="IPR052646">
    <property type="entry name" value="Peroxisomal_PEX28-32"/>
</dbReference>
<dbReference type="SMART" id="SM00693">
    <property type="entry name" value="DysFN"/>
    <property type="match status" value="1"/>
</dbReference>
<organism evidence="10 11">
    <name type="scientific">Saccharomyces uvarum</name>
    <name type="common">Yeast</name>
    <name type="synonym">Saccharomyces bayanus var. uvarum</name>
    <dbReference type="NCBI Taxonomy" id="230603"/>
    <lineage>
        <taxon>Eukaryota</taxon>
        <taxon>Fungi</taxon>
        <taxon>Dikarya</taxon>
        <taxon>Ascomycota</taxon>
        <taxon>Saccharomycotina</taxon>
        <taxon>Saccharomycetes</taxon>
        <taxon>Saccharomycetales</taxon>
        <taxon>Saccharomycetaceae</taxon>
        <taxon>Saccharomyces</taxon>
    </lineage>
</organism>
<feature type="transmembrane region" description="Helical" evidence="7">
    <location>
        <begin position="94"/>
        <end position="111"/>
    </location>
</feature>
<keyword evidence="4 7" id="KW-0472">Membrane</keyword>
<evidence type="ECO:0000259" key="9">
    <source>
        <dbReference type="SMART" id="SM00694"/>
    </source>
</evidence>
<dbReference type="SMART" id="SM00694">
    <property type="entry name" value="DysFC"/>
    <property type="match status" value="1"/>
</dbReference>
<proteinExistence type="predicted"/>
<sequence>MSERNNEVIDSRNSSQIVETDPAESKNKHIRSALRKRKGRLTAQAYEEDQEAILSSPLLTSTPKTVSRSLVRLYPYLIVVDNFLSVITWSNDNAFVNVFGIFTFTACVLYFGTITKYFGHLMIVGIIWVYLLIDKHVQETMASCPSLDDIIHVMDRVSMKSSAVLSPITILSAQDVRRLLFTVAFLSPVYIFLTMFVLPPNYLLLVGGLYVLTYHSKLIRRMRRYLWKFRIVRLLVFFVTGLDLGGADNNRRLFASVNKKIRSFVWNEVGNTSSTKKTVLFKVALFENQRRWLGIGWTSTMLSYERASWTDEFLNTSPSPDMFTLPEKQSGMAWEWHDKDWMLDLTNDGAIQLSASSTKTKFKPGADEGFIYFDNTWNNPSATDAYKKYTRRRRWVRTATVTTTYDNEPKVEKLSINTPASRSEDNEKGRKRKVSFSAANEVHIIPSSNNSKLIEMSDIAMEGSL</sequence>
<evidence type="ECO:0000313" key="10">
    <source>
        <dbReference type="EMBL" id="CAI4062590.1"/>
    </source>
</evidence>
<evidence type="ECO:0000256" key="6">
    <source>
        <dbReference type="SAM" id="MobiDB-lite"/>
    </source>
</evidence>
<dbReference type="Proteomes" id="UP001162090">
    <property type="component" value="Chromosome 7"/>
</dbReference>
<feature type="domain" description="Peroxin/Ferlin" evidence="9">
    <location>
        <begin position="369"/>
        <end position="402"/>
    </location>
</feature>
<keyword evidence="3 7" id="KW-1133">Transmembrane helix</keyword>
<evidence type="ECO:0000256" key="1">
    <source>
        <dbReference type="ARBA" id="ARBA00004585"/>
    </source>
</evidence>
<feature type="transmembrane region" description="Helical" evidence="7">
    <location>
        <begin position="231"/>
        <end position="247"/>
    </location>
</feature>
<protein>
    <recommendedName>
        <fullName evidence="8 9">Peroxin/Ferlin domain-containing protein</fullName>
    </recommendedName>
</protein>
<evidence type="ECO:0000256" key="2">
    <source>
        <dbReference type="ARBA" id="ARBA00022692"/>
    </source>
</evidence>
<feature type="region of interest" description="Disordered" evidence="6">
    <location>
        <begin position="1"/>
        <end position="29"/>
    </location>
</feature>
<evidence type="ECO:0000256" key="5">
    <source>
        <dbReference type="ARBA" id="ARBA00023140"/>
    </source>
</evidence>
<evidence type="ECO:0000256" key="4">
    <source>
        <dbReference type="ARBA" id="ARBA00023136"/>
    </source>
</evidence>
<dbReference type="EMBL" id="OX365918">
    <property type="protein sequence ID" value="CAI4062590.1"/>
    <property type="molecule type" value="Genomic_DNA"/>
</dbReference>
<evidence type="ECO:0000259" key="8">
    <source>
        <dbReference type="SMART" id="SM00693"/>
    </source>
</evidence>
<feature type="domain" description="Peroxin/Ferlin" evidence="8">
    <location>
        <begin position="278"/>
        <end position="344"/>
    </location>
</feature>
<feature type="transmembrane region" description="Helical" evidence="7">
    <location>
        <begin position="117"/>
        <end position="133"/>
    </location>
</feature>
<comment type="subcellular location">
    <subcellularLocation>
        <location evidence="1">Peroxisome membrane</location>
        <topology evidence="1">Multi-pass membrane protein</topology>
    </subcellularLocation>
</comment>
<reference evidence="10" key="1">
    <citation type="submission" date="2022-10" db="EMBL/GenBank/DDBJ databases">
        <authorList>
            <person name="Byrne P K."/>
        </authorList>
    </citation>
    <scope>NUCLEOTIDE SEQUENCE</scope>
    <source>
        <strain evidence="10">CBS7001</strain>
    </source>
</reference>
<dbReference type="AlphaFoldDB" id="A0AA35JHS7"/>
<dbReference type="PANTHER" id="PTHR31679">
    <property type="entry name" value="PEROXISOMAL MEMBRANE PROTEIN PEX30-RELATED"/>
    <property type="match status" value="1"/>
</dbReference>
<evidence type="ECO:0000256" key="3">
    <source>
        <dbReference type="ARBA" id="ARBA00022989"/>
    </source>
</evidence>
<dbReference type="GO" id="GO:0005778">
    <property type="term" value="C:peroxisomal membrane"/>
    <property type="evidence" value="ECO:0007669"/>
    <property type="project" value="UniProtKB-SubCell"/>
</dbReference>
<dbReference type="PANTHER" id="PTHR31679:SF2">
    <property type="entry name" value="PEROXISOMAL MEMBRANE PROTEIN PEX30-RELATED"/>
    <property type="match status" value="1"/>
</dbReference>
<evidence type="ECO:0000313" key="11">
    <source>
        <dbReference type="Proteomes" id="UP001162090"/>
    </source>
</evidence>
<dbReference type="InterPro" id="IPR010482">
    <property type="entry name" value="TECPR1-like_DysF"/>
</dbReference>
<evidence type="ECO:0000256" key="7">
    <source>
        <dbReference type="SAM" id="Phobius"/>
    </source>
</evidence>
<gene>
    <name evidence="10" type="primary">SUVC07G2450</name>
    <name evidence="10" type="ORF">SUVC_07G2450</name>
</gene>